<dbReference type="SUPFAM" id="SSF49493">
    <property type="entry name" value="HSP40/DnaJ peptide-binding domain"/>
    <property type="match status" value="2"/>
</dbReference>
<feature type="domain" description="J" evidence="2">
    <location>
        <begin position="3"/>
        <end position="68"/>
    </location>
</feature>
<dbReference type="PROSITE" id="PS50076">
    <property type="entry name" value="DNAJ_2"/>
    <property type="match status" value="1"/>
</dbReference>
<dbReference type="Pfam" id="PF00226">
    <property type="entry name" value="DnaJ"/>
    <property type="match status" value="1"/>
</dbReference>
<proteinExistence type="predicted"/>
<protein>
    <submittedName>
        <fullName evidence="3">DnaJ-class molecular chaperone</fullName>
    </submittedName>
</protein>
<name>A0A840BRZ8_9HYPH</name>
<dbReference type="GO" id="GO:0051082">
    <property type="term" value="F:unfolded protein binding"/>
    <property type="evidence" value="ECO:0007669"/>
    <property type="project" value="InterPro"/>
</dbReference>
<dbReference type="InterPro" id="IPR036869">
    <property type="entry name" value="J_dom_sf"/>
</dbReference>
<dbReference type="Gene3D" id="2.60.260.20">
    <property type="entry name" value="Urease metallochaperone UreE, N-terminal domain"/>
    <property type="match status" value="2"/>
</dbReference>
<dbReference type="InterPro" id="IPR018253">
    <property type="entry name" value="DnaJ_domain_CS"/>
</dbReference>
<dbReference type="GO" id="GO:0042026">
    <property type="term" value="P:protein refolding"/>
    <property type="evidence" value="ECO:0007669"/>
    <property type="project" value="TreeGrafter"/>
</dbReference>
<accession>A0A840BRZ8</accession>
<dbReference type="EMBL" id="JACIEN010000001">
    <property type="protein sequence ID" value="MBB4015363.1"/>
    <property type="molecule type" value="Genomic_DNA"/>
</dbReference>
<evidence type="ECO:0000259" key="2">
    <source>
        <dbReference type="PROSITE" id="PS50076"/>
    </source>
</evidence>
<dbReference type="CDD" id="cd10747">
    <property type="entry name" value="DnaJ_C"/>
    <property type="match status" value="1"/>
</dbReference>
<dbReference type="InterPro" id="IPR008971">
    <property type="entry name" value="HSP40/DnaJ_pept-bd"/>
</dbReference>
<dbReference type="Gene3D" id="1.10.287.110">
    <property type="entry name" value="DnaJ domain"/>
    <property type="match status" value="1"/>
</dbReference>
<comment type="caution">
    <text evidence="3">The sequence shown here is derived from an EMBL/GenBank/DDBJ whole genome shotgun (WGS) entry which is preliminary data.</text>
</comment>
<dbReference type="InterPro" id="IPR001623">
    <property type="entry name" value="DnaJ_domain"/>
</dbReference>
<dbReference type="SUPFAM" id="SSF46565">
    <property type="entry name" value="Chaperone J-domain"/>
    <property type="match status" value="1"/>
</dbReference>
<dbReference type="GO" id="GO:0005737">
    <property type="term" value="C:cytoplasm"/>
    <property type="evidence" value="ECO:0007669"/>
    <property type="project" value="TreeGrafter"/>
</dbReference>
<dbReference type="Pfam" id="PF01556">
    <property type="entry name" value="DnaJ_C"/>
    <property type="match status" value="1"/>
</dbReference>
<reference evidence="3 4" key="1">
    <citation type="submission" date="2020-08" db="EMBL/GenBank/DDBJ databases">
        <title>Genomic Encyclopedia of Type Strains, Phase IV (KMG-IV): sequencing the most valuable type-strain genomes for metagenomic binning, comparative biology and taxonomic classification.</title>
        <authorList>
            <person name="Goeker M."/>
        </authorList>
    </citation>
    <scope>NUCLEOTIDE SEQUENCE [LARGE SCALE GENOMIC DNA]</scope>
    <source>
        <strain evidence="3 4">DSM 103737</strain>
    </source>
</reference>
<dbReference type="PANTHER" id="PTHR43096:SF52">
    <property type="entry name" value="DNAJ HOMOLOG 1, MITOCHONDRIAL-RELATED"/>
    <property type="match status" value="1"/>
</dbReference>
<dbReference type="CDD" id="cd06257">
    <property type="entry name" value="DnaJ"/>
    <property type="match status" value="1"/>
</dbReference>
<dbReference type="PROSITE" id="PS00636">
    <property type="entry name" value="DNAJ_1"/>
    <property type="match status" value="1"/>
</dbReference>
<evidence type="ECO:0000256" key="1">
    <source>
        <dbReference type="ARBA" id="ARBA00023186"/>
    </source>
</evidence>
<dbReference type="FunFam" id="2.60.260.20:FF:000013">
    <property type="entry name" value="DnaJ subfamily B member 11"/>
    <property type="match status" value="1"/>
</dbReference>
<sequence length="310" mass="33264">MRDPYSILGIARSASDTDVKKAFRKLAKAYHPDQNKDDPKAQEKFAEVNAAYEILGDKEKRAQFDRGEIDAEGKPRFHGFDGFSGAGAGRGQHGGFDFRRSGPGAGAGFDPQDFFSDLFGEAMRNAGRAGDTGRGRAHHPRGEDVKADITVTLEEAVHGGKRRINFTTGREVEVNLPKGVSDGKTIRLRGLGEPSPFGGEPGDVLLTVHVAPHPQFRVEGKNLRLRLPVPLADAVLGAKVRVPTLDGAVNMTIPPMSSGGKSFRLRGKGIPEKDGPGDIIVTLDIVLPDAADPALDALMRKWREAASAKS</sequence>
<dbReference type="AlphaFoldDB" id="A0A840BRZ8"/>
<dbReference type="Proteomes" id="UP000577362">
    <property type="component" value="Unassembled WGS sequence"/>
</dbReference>
<keyword evidence="1" id="KW-0143">Chaperone</keyword>
<dbReference type="RefSeq" id="WP_183315550.1">
    <property type="nucleotide sequence ID" value="NZ_JACIEN010000001.1"/>
</dbReference>
<dbReference type="InterPro" id="IPR002939">
    <property type="entry name" value="DnaJ_C"/>
</dbReference>
<dbReference type="SMART" id="SM00271">
    <property type="entry name" value="DnaJ"/>
    <property type="match status" value="1"/>
</dbReference>
<dbReference type="PRINTS" id="PR00625">
    <property type="entry name" value="JDOMAIN"/>
</dbReference>
<dbReference type="PANTHER" id="PTHR43096">
    <property type="entry name" value="DNAJ HOMOLOG 1, MITOCHONDRIAL-RELATED"/>
    <property type="match status" value="1"/>
</dbReference>
<keyword evidence="4" id="KW-1185">Reference proteome</keyword>
<evidence type="ECO:0000313" key="3">
    <source>
        <dbReference type="EMBL" id="MBB4015363.1"/>
    </source>
</evidence>
<evidence type="ECO:0000313" key="4">
    <source>
        <dbReference type="Proteomes" id="UP000577362"/>
    </source>
</evidence>
<organism evidence="3 4">
    <name type="scientific">Chelatococcus caeni</name>
    <dbReference type="NCBI Taxonomy" id="1348468"/>
    <lineage>
        <taxon>Bacteria</taxon>
        <taxon>Pseudomonadati</taxon>
        <taxon>Pseudomonadota</taxon>
        <taxon>Alphaproteobacteria</taxon>
        <taxon>Hyphomicrobiales</taxon>
        <taxon>Chelatococcaceae</taxon>
        <taxon>Chelatococcus</taxon>
    </lineage>
</organism>
<gene>
    <name evidence="3" type="ORF">GGR16_000369</name>
</gene>